<organism evidence="1 2">
    <name type="scientific">Pseudidiomarina tainanensis</name>
    <dbReference type="NCBI Taxonomy" id="502365"/>
    <lineage>
        <taxon>Bacteria</taxon>
        <taxon>Pseudomonadati</taxon>
        <taxon>Pseudomonadota</taxon>
        <taxon>Gammaproteobacteria</taxon>
        <taxon>Alteromonadales</taxon>
        <taxon>Idiomarinaceae</taxon>
        <taxon>Pseudidiomarina</taxon>
    </lineage>
</organism>
<comment type="caution">
    <text evidence="1">The sequence shown here is derived from an EMBL/GenBank/DDBJ whole genome shotgun (WGS) entry which is preliminary data.</text>
</comment>
<proteinExistence type="predicted"/>
<protein>
    <submittedName>
        <fullName evidence="1">Uncharacterized protein</fullName>
    </submittedName>
</protein>
<evidence type="ECO:0000313" key="2">
    <source>
        <dbReference type="Proteomes" id="UP000293092"/>
    </source>
</evidence>
<dbReference type="Proteomes" id="UP000293092">
    <property type="component" value="Unassembled WGS sequence"/>
</dbReference>
<keyword evidence="2" id="KW-1185">Reference proteome</keyword>
<sequence length="66" mass="7307">MCSASCDASIPQADVNGQKVSDDYSPDWPAWKAGSDFKKPERKTVQNNKETKIFKPLQPAGAFFTK</sequence>
<name>A0ACD2HHB8_9GAMM</name>
<reference evidence="1" key="1">
    <citation type="submission" date="2017-11" db="EMBL/GenBank/DDBJ databases">
        <title>Comparative genomic and phylogenomic analyses of the family Idiomarinaceae.</title>
        <authorList>
            <person name="Liu Y."/>
            <person name="Shao Z."/>
        </authorList>
    </citation>
    <scope>NUCLEOTIDE SEQUENCE</scope>
    <source>
        <strain evidence="1">PIN1</strain>
    </source>
</reference>
<accession>A0ACD2HHB8</accession>
<dbReference type="EMBL" id="PIQJ01000001">
    <property type="protein sequence ID" value="RZQ55953.1"/>
    <property type="molecule type" value="Genomic_DNA"/>
</dbReference>
<gene>
    <name evidence="1" type="ORF">CWI82_01160</name>
</gene>
<evidence type="ECO:0000313" key="1">
    <source>
        <dbReference type="EMBL" id="RZQ55953.1"/>
    </source>
</evidence>